<dbReference type="AlphaFoldDB" id="A0ABD1RH33"/>
<dbReference type="Pfam" id="PF09713">
    <property type="entry name" value="A_thal_3526"/>
    <property type="match status" value="1"/>
</dbReference>
<protein>
    <submittedName>
        <fullName evidence="1">Uncharacterized protein</fullName>
    </submittedName>
</protein>
<evidence type="ECO:0000313" key="2">
    <source>
        <dbReference type="Proteomes" id="UP001604277"/>
    </source>
</evidence>
<reference evidence="2" key="1">
    <citation type="submission" date="2024-07" db="EMBL/GenBank/DDBJ databases">
        <title>Two chromosome-level genome assemblies of Korean endemic species Abeliophyllum distichum and Forsythia ovata (Oleaceae).</title>
        <authorList>
            <person name="Jang H."/>
        </authorList>
    </citation>
    <scope>NUCLEOTIDE SEQUENCE [LARGE SCALE GENOMIC DNA]</scope>
</reference>
<dbReference type="InterPro" id="IPR006476">
    <property type="entry name" value="CHP01589_pln"/>
</dbReference>
<dbReference type="NCBIfam" id="TIGR01589">
    <property type="entry name" value="A_thal_3526"/>
    <property type="match status" value="1"/>
</dbReference>
<dbReference type="Proteomes" id="UP001604277">
    <property type="component" value="Unassembled WGS sequence"/>
</dbReference>
<gene>
    <name evidence="1" type="ORF">Fot_41035</name>
</gene>
<name>A0ABD1RH33_9LAMI</name>
<comment type="caution">
    <text evidence="1">The sequence shown here is derived from an EMBL/GenBank/DDBJ whole genome shotgun (WGS) entry which is preliminary data.</text>
</comment>
<accession>A0ABD1RH33</accession>
<dbReference type="EMBL" id="JBFOLJ010000012">
    <property type="protein sequence ID" value="KAL2487743.1"/>
    <property type="molecule type" value="Genomic_DNA"/>
</dbReference>
<proteinExistence type="predicted"/>
<keyword evidence="2" id="KW-1185">Reference proteome</keyword>
<dbReference type="PANTHER" id="PTHR31871">
    <property type="entry name" value="OS02G0137100 PROTEIN"/>
    <property type="match status" value="1"/>
</dbReference>
<dbReference type="PANTHER" id="PTHR31871:SF22">
    <property type="entry name" value="LOB DOMAIN-CONTAINING PROTEIN"/>
    <property type="match status" value="1"/>
</dbReference>
<sequence>MISCPLWEGVFGPPAESTFSIKSGVGLQSVSLVCTFLQVHQKLAIQKVSNMEGKKLSMQDIKLVENRIERCLHLYMNKKEVVNTLIIQDNIDPRFTEIVWQRLEEQNREFFNAYYLKLLVKEQIMEFNRLLSEQVELMCRTGPIGMVSIPTSNGSHVSPKDMQQPIAFNNCGSSIQSCVQGTLDVSAHGRKTGVSPNLFLGHHSNVELAQAINGKIVKTEAGYAGSSPFYSSPHRNLIESRPLMGDASVSPVSSFTSVEPNAQPLNDMLLDGNPPSFGFWGQIPQSCGLPDLAADFGNSSDLLESYCRLPILPTDANNFMDPHGDMERVDAISEGLRYQDPTTLCQD</sequence>
<evidence type="ECO:0000313" key="1">
    <source>
        <dbReference type="EMBL" id="KAL2487743.1"/>
    </source>
</evidence>
<organism evidence="1 2">
    <name type="scientific">Forsythia ovata</name>
    <dbReference type="NCBI Taxonomy" id="205694"/>
    <lineage>
        <taxon>Eukaryota</taxon>
        <taxon>Viridiplantae</taxon>
        <taxon>Streptophyta</taxon>
        <taxon>Embryophyta</taxon>
        <taxon>Tracheophyta</taxon>
        <taxon>Spermatophyta</taxon>
        <taxon>Magnoliopsida</taxon>
        <taxon>eudicotyledons</taxon>
        <taxon>Gunneridae</taxon>
        <taxon>Pentapetalae</taxon>
        <taxon>asterids</taxon>
        <taxon>lamiids</taxon>
        <taxon>Lamiales</taxon>
        <taxon>Oleaceae</taxon>
        <taxon>Forsythieae</taxon>
        <taxon>Forsythia</taxon>
    </lineage>
</organism>